<gene>
    <name evidence="3" type="ORF">MELLADRAFT_107733</name>
</gene>
<name>F4RQS2_MELLP</name>
<protein>
    <submittedName>
        <fullName evidence="3">Uncharacterized protein</fullName>
    </submittedName>
</protein>
<keyword evidence="2" id="KW-1133">Transmembrane helix</keyword>
<dbReference type="OrthoDB" id="2507517at2759"/>
<dbReference type="KEGG" id="mlr:MELLADRAFT_107733"/>
<sequence length="395" mass="43378">MSFFNNSSPSVSTIGPGTKSANLDNDQSNIQNNNRYSNQYNNDNNFQNNNNNNIQNNNDNILPTSDGNGIQNNIDNGIQSNNDDNFQYRNGNNNNLQSGSLPKIKYSLPSSSINQPKQEMSPGLIAVMVIVPLVVVFIMLLICRQRFYSRTSKFDQRSLGQGEPCDEIATSRAIGLDIPDGETRSDRIRRMMLGGRNRRHSRSDSVSTVPEYSLNPIASEMTISSSELHSNSTVQTSFFSRFINGLHNQSSAPTPPPPDYEINSSPSEPRNQLSRTATNSSSTGSTSTSNSSIFTFSSSTHSPKSTTRSNTVDNLPSLDQQSMRTGQRNGDAQIPHHSNLSQLQVHSSRTQLPSIRPLDQISPLTSFISLNNTPFSPSPPLTGQSNPNHSTISIH</sequence>
<feature type="region of interest" description="Disordered" evidence="1">
    <location>
        <begin position="375"/>
        <end position="395"/>
    </location>
</feature>
<evidence type="ECO:0000256" key="1">
    <source>
        <dbReference type="SAM" id="MobiDB-lite"/>
    </source>
</evidence>
<evidence type="ECO:0000313" key="4">
    <source>
        <dbReference type="Proteomes" id="UP000001072"/>
    </source>
</evidence>
<feature type="compositionally biased region" description="Polar residues" evidence="1">
    <location>
        <begin position="1"/>
        <end position="26"/>
    </location>
</feature>
<feature type="region of interest" description="Disordered" evidence="1">
    <location>
        <begin position="246"/>
        <end position="350"/>
    </location>
</feature>
<evidence type="ECO:0000256" key="2">
    <source>
        <dbReference type="SAM" id="Phobius"/>
    </source>
</evidence>
<accession>F4RQS2</accession>
<feature type="compositionally biased region" description="Polar residues" evidence="1">
    <location>
        <begin position="303"/>
        <end position="350"/>
    </location>
</feature>
<dbReference type="InParanoid" id="F4RQS2"/>
<keyword evidence="2" id="KW-0472">Membrane</keyword>
<dbReference type="Proteomes" id="UP000001072">
    <property type="component" value="Unassembled WGS sequence"/>
</dbReference>
<dbReference type="GeneID" id="18923259"/>
<reference evidence="4" key="1">
    <citation type="journal article" date="2011" name="Proc. Natl. Acad. Sci. U.S.A.">
        <title>Obligate biotrophy features unraveled by the genomic analysis of rust fungi.</title>
        <authorList>
            <person name="Duplessis S."/>
            <person name="Cuomo C.A."/>
            <person name="Lin Y.-C."/>
            <person name="Aerts A."/>
            <person name="Tisserant E."/>
            <person name="Veneault-Fourrey C."/>
            <person name="Joly D.L."/>
            <person name="Hacquard S."/>
            <person name="Amselem J."/>
            <person name="Cantarel B.L."/>
            <person name="Chiu R."/>
            <person name="Coutinho P.M."/>
            <person name="Feau N."/>
            <person name="Field M."/>
            <person name="Frey P."/>
            <person name="Gelhaye E."/>
            <person name="Goldberg J."/>
            <person name="Grabherr M.G."/>
            <person name="Kodira C.D."/>
            <person name="Kohler A."/>
            <person name="Kuees U."/>
            <person name="Lindquist E.A."/>
            <person name="Lucas S.M."/>
            <person name="Mago R."/>
            <person name="Mauceli E."/>
            <person name="Morin E."/>
            <person name="Murat C."/>
            <person name="Pangilinan J.L."/>
            <person name="Park R."/>
            <person name="Pearson M."/>
            <person name="Quesneville H."/>
            <person name="Rouhier N."/>
            <person name="Sakthikumar S."/>
            <person name="Salamov A.A."/>
            <person name="Schmutz J."/>
            <person name="Selles B."/>
            <person name="Shapiro H."/>
            <person name="Tanguay P."/>
            <person name="Tuskan G.A."/>
            <person name="Henrissat B."/>
            <person name="Van de Peer Y."/>
            <person name="Rouze P."/>
            <person name="Ellis J.G."/>
            <person name="Dodds P.N."/>
            <person name="Schein J.E."/>
            <person name="Zhong S."/>
            <person name="Hamelin R.C."/>
            <person name="Grigoriev I.V."/>
            <person name="Szabo L.J."/>
            <person name="Martin F."/>
        </authorList>
    </citation>
    <scope>NUCLEOTIDE SEQUENCE [LARGE SCALE GENOMIC DNA]</scope>
    <source>
        <strain evidence="4">98AG31 / pathotype 3-4-7</strain>
    </source>
</reference>
<dbReference type="EMBL" id="GL883114">
    <property type="protein sequence ID" value="EGG05273.1"/>
    <property type="molecule type" value="Genomic_DNA"/>
</dbReference>
<keyword evidence="4" id="KW-1185">Reference proteome</keyword>
<dbReference type="VEuPathDB" id="FungiDB:MELLADRAFT_107733"/>
<keyword evidence="2" id="KW-0812">Transmembrane</keyword>
<proteinExistence type="predicted"/>
<dbReference type="HOGENOM" id="CLU_698459_0_0_1"/>
<evidence type="ECO:0000313" key="3">
    <source>
        <dbReference type="EMBL" id="EGG05273.1"/>
    </source>
</evidence>
<feature type="transmembrane region" description="Helical" evidence="2">
    <location>
        <begin position="123"/>
        <end position="143"/>
    </location>
</feature>
<feature type="compositionally biased region" description="Low complexity" evidence="1">
    <location>
        <begin position="27"/>
        <end position="101"/>
    </location>
</feature>
<organism evidence="4">
    <name type="scientific">Melampsora larici-populina (strain 98AG31 / pathotype 3-4-7)</name>
    <name type="common">Poplar leaf rust fungus</name>
    <dbReference type="NCBI Taxonomy" id="747676"/>
    <lineage>
        <taxon>Eukaryota</taxon>
        <taxon>Fungi</taxon>
        <taxon>Dikarya</taxon>
        <taxon>Basidiomycota</taxon>
        <taxon>Pucciniomycotina</taxon>
        <taxon>Pucciniomycetes</taxon>
        <taxon>Pucciniales</taxon>
        <taxon>Melampsoraceae</taxon>
        <taxon>Melampsora</taxon>
    </lineage>
</organism>
<feature type="compositionally biased region" description="Low complexity" evidence="1">
    <location>
        <begin position="274"/>
        <end position="302"/>
    </location>
</feature>
<dbReference type="AlphaFoldDB" id="F4RQS2"/>
<feature type="region of interest" description="Disordered" evidence="1">
    <location>
        <begin position="1"/>
        <end position="103"/>
    </location>
</feature>
<dbReference type="RefSeq" id="XP_007411638.1">
    <property type="nucleotide sequence ID" value="XM_007411576.1"/>
</dbReference>
<feature type="compositionally biased region" description="Polar residues" evidence="1">
    <location>
        <begin position="262"/>
        <end position="273"/>
    </location>
</feature>